<feature type="transmembrane region" description="Helical" evidence="1">
    <location>
        <begin position="197"/>
        <end position="215"/>
    </location>
</feature>
<evidence type="ECO:0000313" key="2">
    <source>
        <dbReference type="EMBL" id="UTX43902.1"/>
    </source>
</evidence>
<feature type="transmembrane region" description="Helical" evidence="1">
    <location>
        <begin position="104"/>
        <end position="128"/>
    </location>
</feature>
<evidence type="ECO:0000313" key="3">
    <source>
        <dbReference type="Proteomes" id="UP001059546"/>
    </source>
</evidence>
<evidence type="ECO:0000256" key="1">
    <source>
        <dbReference type="SAM" id="Phobius"/>
    </source>
</evidence>
<dbReference type="Proteomes" id="UP001059546">
    <property type="component" value="Chromosome IX"/>
</dbReference>
<protein>
    <submittedName>
        <fullName evidence="2">Uncharacterized protein</fullName>
    </submittedName>
</protein>
<organism evidence="2 3">
    <name type="scientific">Encephalitozoon hellem</name>
    <name type="common">Microsporidian parasite</name>
    <dbReference type="NCBI Taxonomy" id="27973"/>
    <lineage>
        <taxon>Eukaryota</taxon>
        <taxon>Fungi</taxon>
        <taxon>Fungi incertae sedis</taxon>
        <taxon>Microsporidia</taxon>
        <taxon>Unikaryonidae</taxon>
        <taxon>Encephalitozoon</taxon>
    </lineage>
</organism>
<reference evidence="2" key="1">
    <citation type="submission" date="2021-05" db="EMBL/GenBank/DDBJ databases">
        <title>Encephalitozoon hellem ATCC 50604 Complete Genome.</title>
        <authorList>
            <person name="Mascarenhas dos Santos A.C."/>
            <person name="Julian A.T."/>
            <person name="Pombert J.-F."/>
        </authorList>
    </citation>
    <scope>NUCLEOTIDE SEQUENCE</scope>
    <source>
        <strain evidence="2">ATCC 50604</strain>
    </source>
</reference>
<accession>A0A9Q9C7B7</accession>
<dbReference type="AlphaFoldDB" id="A0A9Q9C7B7"/>
<gene>
    <name evidence="2" type="ORF">GPU96_09g16820</name>
</gene>
<feature type="non-terminal residue" evidence="2">
    <location>
        <position position="1"/>
    </location>
</feature>
<dbReference type="EMBL" id="CP075155">
    <property type="protein sequence ID" value="UTX43902.1"/>
    <property type="molecule type" value="Genomic_DNA"/>
</dbReference>
<feature type="transmembrane region" description="Helical" evidence="1">
    <location>
        <begin position="249"/>
        <end position="272"/>
    </location>
</feature>
<feature type="transmembrane region" description="Helical" evidence="1">
    <location>
        <begin position="170"/>
        <end position="191"/>
    </location>
</feature>
<proteinExistence type="predicted"/>
<dbReference type="Pfam" id="PF07937">
    <property type="entry name" value="DUF1686"/>
    <property type="match status" value="1"/>
</dbReference>
<feature type="transmembrane region" description="Helical" evidence="1">
    <location>
        <begin position="140"/>
        <end position="158"/>
    </location>
</feature>
<keyword evidence="1" id="KW-0472">Membrane</keyword>
<feature type="transmembrane region" description="Helical" evidence="1">
    <location>
        <begin position="222"/>
        <end position="243"/>
    </location>
</feature>
<name>A0A9Q9C7B7_ENCHE</name>
<keyword evidence="1" id="KW-0812">Transmembrane</keyword>
<keyword evidence="1" id="KW-1133">Transmembrane helix</keyword>
<sequence length="315" mass="33239">LGGGRSKDRGDNLVVEDLKDFIRTGKDLLGSVSTICGKIDVRGKGPSEAFGELNNVSLSLMDMFEEMIEDIEGSQIIENMNYLVGKYSYDNGMVGRIIGKIEDLGIGSVCIGLAVVVAVHCIIWGVGAKDAVVVKVWNTGVYYVSAIGGLLCMMWLVCRSFCGDGRGTRQGVWTGVVSMVPMVVGILSVGVKGSRESIGMGVMSCVMVGGLYFVCEGIRGRSAAVFGVGSMVMCVVRGDAVLGLVGDGVWLYVCGALFVSVCMVLGVWWMCCGFECCEALCDVVFAVCVVVSTAISWSGGGHGCVRVSGCDREID</sequence>
<dbReference type="InterPro" id="IPR012468">
    <property type="entry name" value="DUF1686"/>
</dbReference>
<feature type="transmembrane region" description="Helical" evidence="1">
    <location>
        <begin position="279"/>
        <end position="297"/>
    </location>
</feature>